<dbReference type="EMBL" id="BMOY01000002">
    <property type="protein sequence ID" value="GGI95577.1"/>
    <property type="molecule type" value="Genomic_DNA"/>
</dbReference>
<dbReference type="Gene3D" id="3.40.47.40">
    <property type="entry name" value="Stage V sporulation protein AD"/>
    <property type="match status" value="1"/>
</dbReference>
<comment type="caution">
    <text evidence="1">The sequence shown here is derived from an EMBL/GenBank/DDBJ whole genome shotgun (WGS) entry which is preliminary data.</text>
</comment>
<dbReference type="NCBIfam" id="TIGR02845">
    <property type="entry name" value="spore_V_AD"/>
    <property type="match status" value="1"/>
</dbReference>
<dbReference type="PIRSF" id="PIRSF011570">
    <property type="entry name" value="SpoVAD"/>
    <property type="match status" value="1"/>
</dbReference>
<dbReference type="InterPro" id="IPR038369">
    <property type="entry name" value="SpoVAD_sf"/>
</dbReference>
<accession>A0A917NEX0</accession>
<evidence type="ECO:0000313" key="1">
    <source>
        <dbReference type="EMBL" id="GGI95577.1"/>
    </source>
</evidence>
<dbReference type="Proteomes" id="UP000637695">
    <property type="component" value="Unassembled WGS sequence"/>
</dbReference>
<dbReference type="InterPro" id="IPR010894">
    <property type="entry name" value="SpoVAD"/>
</dbReference>
<dbReference type="SUPFAM" id="SSF53901">
    <property type="entry name" value="Thiolase-like"/>
    <property type="match status" value="1"/>
</dbReference>
<keyword evidence="2" id="KW-1185">Reference proteome</keyword>
<dbReference type="AlphaFoldDB" id="A0A917NEX0"/>
<evidence type="ECO:0000313" key="2">
    <source>
        <dbReference type="Proteomes" id="UP000637695"/>
    </source>
</evidence>
<name>A0A917NEX0_9BACL</name>
<sequence>MPKSGRQTWVFASAPRVISRATVAGKNESQGPLGTCFDIRHHDDRMGEDTWEHAERALADEAFALALAKANLKPEDIDLVVGADLNAQLISYFFSLRHYAVPAMGMYAACASICQSLAVGALAIDSGMAERVLVGTSSHFSTAERQFRFPTEYGAQKPPSAQRTVTGSGAAVLARTGSPIAITMATVGQVLDYGLESPWEMNAAMAPAAAATIAAHLADTGRTLADYDCVATGDLGFVGHEILCDLLKERGIAVPDNVTDCGMLIFDRNQPEVYSGGSGCACCTMVTFGYLLRKLEEGEWRRILVAATGALLSMVSVQQQDTIPCISHAVVFERKEDGS</sequence>
<protein>
    <submittedName>
        <fullName evidence="1">Stage V sporulation protein AD</fullName>
    </submittedName>
</protein>
<dbReference type="Pfam" id="PF07451">
    <property type="entry name" value="SpoVAD"/>
    <property type="match status" value="1"/>
</dbReference>
<dbReference type="InterPro" id="IPR016039">
    <property type="entry name" value="Thiolase-like"/>
</dbReference>
<organism evidence="1 2">
    <name type="scientific">Alicyclobacillus cellulosilyticus</name>
    <dbReference type="NCBI Taxonomy" id="1003997"/>
    <lineage>
        <taxon>Bacteria</taxon>
        <taxon>Bacillati</taxon>
        <taxon>Bacillota</taxon>
        <taxon>Bacilli</taxon>
        <taxon>Bacillales</taxon>
        <taxon>Alicyclobacillaceae</taxon>
        <taxon>Alicyclobacillus</taxon>
    </lineage>
</organism>
<reference evidence="1" key="1">
    <citation type="journal article" date="2014" name="Int. J. Syst. Evol. Microbiol.">
        <title>Complete genome sequence of Corynebacterium casei LMG S-19264T (=DSM 44701T), isolated from a smear-ripened cheese.</title>
        <authorList>
            <consortium name="US DOE Joint Genome Institute (JGI-PGF)"/>
            <person name="Walter F."/>
            <person name="Albersmeier A."/>
            <person name="Kalinowski J."/>
            <person name="Ruckert C."/>
        </authorList>
    </citation>
    <scope>NUCLEOTIDE SEQUENCE</scope>
    <source>
        <strain evidence="1">JCM 18487</strain>
    </source>
</reference>
<dbReference type="RefSeq" id="WP_188880570.1">
    <property type="nucleotide sequence ID" value="NZ_BMOY01000002.1"/>
</dbReference>
<gene>
    <name evidence="1" type="ORF">GCM10010885_01510</name>
</gene>
<dbReference type="NCBIfam" id="NF006160">
    <property type="entry name" value="PRK08304.1"/>
    <property type="match status" value="1"/>
</dbReference>
<dbReference type="GO" id="GO:0016746">
    <property type="term" value="F:acyltransferase activity"/>
    <property type="evidence" value="ECO:0007669"/>
    <property type="project" value="InterPro"/>
</dbReference>
<proteinExistence type="predicted"/>
<reference evidence="1" key="2">
    <citation type="submission" date="2020-09" db="EMBL/GenBank/DDBJ databases">
        <authorList>
            <person name="Sun Q."/>
            <person name="Ohkuma M."/>
        </authorList>
    </citation>
    <scope>NUCLEOTIDE SEQUENCE</scope>
    <source>
        <strain evidence="1">JCM 18487</strain>
    </source>
</reference>